<evidence type="ECO:0000256" key="4">
    <source>
        <dbReference type="ARBA" id="ARBA00022825"/>
    </source>
</evidence>
<dbReference type="Pfam" id="PF03572">
    <property type="entry name" value="Peptidase_S41"/>
    <property type="match status" value="1"/>
</dbReference>
<feature type="signal peptide" evidence="7">
    <location>
        <begin position="1"/>
        <end position="21"/>
    </location>
</feature>
<organism evidence="9 10">
    <name type="scientific">Coralloluteibacterium thermophilum</name>
    <dbReference type="NCBI Taxonomy" id="2707049"/>
    <lineage>
        <taxon>Bacteria</taxon>
        <taxon>Pseudomonadati</taxon>
        <taxon>Pseudomonadota</taxon>
        <taxon>Gammaproteobacteria</taxon>
        <taxon>Lysobacterales</taxon>
        <taxon>Lysobacteraceae</taxon>
        <taxon>Coralloluteibacterium</taxon>
    </lineage>
</organism>
<dbReference type="RefSeq" id="WP_377003745.1">
    <property type="nucleotide sequence ID" value="NZ_JBHSGG010000016.1"/>
</dbReference>
<dbReference type="EC" id="3.4.21.102" evidence="9"/>
<gene>
    <name evidence="9" type="ORF">ACFO3Q_06065</name>
</gene>
<evidence type="ECO:0000256" key="5">
    <source>
        <dbReference type="RuleBase" id="RU004404"/>
    </source>
</evidence>
<evidence type="ECO:0000256" key="3">
    <source>
        <dbReference type="ARBA" id="ARBA00022801"/>
    </source>
</evidence>
<evidence type="ECO:0000256" key="6">
    <source>
        <dbReference type="SAM" id="MobiDB-lite"/>
    </source>
</evidence>
<protein>
    <submittedName>
        <fullName evidence="9">Carboxy terminal-processing peptidase</fullName>
        <ecNumber evidence="9">3.4.21.102</ecNumber>
    </submittedName>
</protein>
<dbReference type="InterPro" id="IPR001478">
    <property type="entry name" value="PDZ"/>
</dbReference>
<evidence type="ECO:0000256" key="7">
    <source>
        <dbReference type="SAM" id="SignalP"/>
    </source>
</evidence>
<dbReference type="InterPro" id="IPR036034">
    <property type="entry name" value="PDZ_sf"/>
</dbReference>
<keyword evidence="7" id="KW-0732">Signal</keyword>
<dbReference type="PANTHER" id="PTHR32060:SF22">
    <property type="entry name" value="CARBOXYL-TERMINAL-PROCESSING PEPTIDASE 3, CHLOROPLASTIC"/>
    <property type="match status" value="1"/>
</dbReference>
<evidence type="ECO:0000313" key="10">
    <source>
        <dbReference type="Proteomes" id="UP001595892"/>
    </source>
</evidence>
<feature type="region of interest" description="Disordered" evidence="6">
    <location>
        <begin position="617"/>
        <end position="643"/>
    </location>
</feature>
<comment type="similarity">
    <text evidence="1 5">Belongs to the peptidase S41A family.</text>
</comment>
<dbReference type="InterPro" id="IPR040573">
    <property type="entry name" value="TSP_N"/>
</dbReference>
<dbReference type="EMBL" id="JBHSGG010000016">
    <property type="protein sequence ID" value="MFC4727733.1"/>
    <property type="molecule type" value="Genomic_DNA"/>
</dbReference>
<dbReference type="PANTHER" id="PTHR32060">
    <property type="entry name" value="TAIL-SPECIFIC PROTEASE"/>
    <property type="match status" value="1"/>
</dbReference>
<keyword evidence="3 5" id="KW-0378">Hydrolase</keyword>
<keyword evidence="10" id="KW-1185">Reference proteome</keyword>
<feature type="domain" description="PDZ" evidence="8">
    <location>
        <begin position="245"/>
        <end position="306"/>
    </location>
</feature>
<sequence length="721" mass="79731">MSLSLKRFAVLLLALTPALIAARTEPAATLAPEANQAVTARMVYGLLSDSRYAYAPRQLDAALEEDILRRYIEALDREKLFFVASDIARFEGYAGKLAEAIKGAGLEPAYDIFNVYVQRVGERVAFARGLLDAGFDFTQDDEWRYGREEAPWAADTAELDALWTKSVKNDWLRLKLAGRDDEQIRTTLDKRYANLERRVRELRSDDAFQVFMNAYAGALDPHTSYLNPRAADNFMQAMSLSLEGIGAVLQRQEEYVVIREIVPGGPAGRSGQLQVGDRIAAVGQGRNGAMTDVVGWRIDEVVQLIRGRKGTDVRIEYLPADAGVDAPPRQVVITRDRVRMEEQAAKSKVLEIEDRRIGVIELPTFYLDFEGRRTNAADYASATRDVARILEQFKADGVDGVVMDLRSNGGGSLNEAIELTGLFIEQGPVVQVRDASKRTAVHGDSSGAVAWEGPLAVLVNRASASASEIFAAAIQDYGRGLVIGEQTFGKGTVQTLVDLDRFARNENQRFGQLKVTVQEFFRISGGSTQHRGVVPDISFPVTLDASEYGESTYDNALPYTEIQAVPYQRLGDFSALLPELDARHRARAAEDLEFRWFSEDVAKFRAERARKTVSLNEAERRADRARDEAQREQRQAERRAAGLALDEGAFDDDGLQADERNVVQDVARQKAAEDRPDPLLRESAAILVDAVDLLAADEGRLAARVLRPGRTSTVWAGGADR</sequence>
<dbReference type="Gene3D" id="2.30.42.10">
    <property type="match status" value="1"/>
</dbReference>
<evidence type="ECO:0000256" key="2">
    <source>
        <dbReference type="ARBA" id="ARBA00022670"/>
    </source>
</evidence>
<dbReference type="InterPro" id="IPR005151">
    <property type="entry name" value="Tail-specific_protease"/>
</dbReference>
<keyword evidence="2 5" id="KW-0645">Protease</keyword>
<dbReference type="InterPro" id="IPR029045">
    <property type="entry name" value="ClpP/crotonase-like_dom_sf"/>
</dbReference>
<dbReference type="Pfam" id="PF11818">
    <property type="entry name" value="DUF3340"/>
    <property type="match status" value="1"/>
</dbReference>
<dbReference type="NCBIfam" id="TIGR00225">
    <property type="entry name" value="prc"/>
    <property type="match status" value="1"/>
</dbReference>
<dbReference type="Pfam" id="PF00595">
    <property type="entry name" value="PDZ"/>
    <property type="match status" value="1"/>
</dbReference>
<dbReference type="PROSITE" id="PS50106">
    <property type="entry name" value="PDZ"/>
    <property type="match status" value="1"/>
</dbReference>
<dbReference type="CDD" id="cd07560">
    <property type="entry name" value="Peptidase_S41_CPP"/>
    <property type="match status" value="1"/>
</dbReference>
<feature type="chain" id="PRO_5046634993" evidence="7">
    <location>
        <begin position="22"/>
        <end position="721"/>
    </location>
</feature>
<dbReference type="SUPFAM" id="SSF52096">
    <property type="entry name" value="ClpP/crotonase"/>
    <property type="match status" value="1"/>
</dbReference>
<dbReference type="Pfam" id="PF17804">
    <property type="entry name" value="TSP_NTD"/>
    <property type="match status" value="1"/>
</dbReference>
<dbReference type="GO" id="GO:0004252">
    <property type="term" value="F:serine-type endopeptidase activity"/>
    <property type="evidence" value="ECO:0007669"/>
    <property type="project" value="UniProtKB-EC"/>
</dbReference>
<dbReference type="CDD" id="cd06782">
    <property type="entry name" value="cpPDZ_CPP-like"/>
    <property type="match status" value="1"/>
</dbReference>
<feature type="compositionally biased region" description="Basic and acidic residues" evidence="6">
    <location>
        <begin position="617"/>
        <end position="640"/>
    </location>
</feature>
<name>A0ABV9NKY5_9GAMM</name>
<reference evidence="10" key="1">
    <citation type="journal article" date="2019" name="Int. J. Syst. Evol. Microbiol.">
        <title>The Global Catalogue of Microorganisms (GCM) 10K type strain sequencing project: providing services to taxonomists for standard genome sequencing and annotation.</title>
        <authorList>
            <consortium name="The Broad Institute Genomics Platform"/>
            <consortium name="The Broad Institute Genome Sequencing Center for Infectious Disease"/>
            <person name="Wu L."/>
            <person name="Ma J."/>
        </authorList>
    </citation>
    <scope>NUCLEOTIDE SEQUENCE [LARGE SCALE GENOMIC DNA]</scope>
    <source>
        <strain evidence="10">CGMCC 1.13574</strain>
    </source>
</reference>
<proteinExistence type="inferred from homology"/>
<evidence type="ECO:0000256" key="1">
    <source>
        <dbReference type="ARBA" id="ARBA00009179"/>
    </source>
</evidence>
<keyword evidence="4 5" id="KW-0720">Serine protease</keyword>
<dbReference type="Gene3D" id="3.90.226.10">
    <property type="entry name" value="2-enoyl-CoA Hydratase, Chain A, domain 1"/>
    <property type="match status" value="1"/>
</dbReference>
<evidence type="ECO:0000259" key="8">
    <source>
        <dbReference type="PROSITE" id="PS50106"/>
    </source>
</evidence>
<dbReference type="SMART" id="SM00228">
    <property type="entry name" value="PDZ"/>
    <property type="match status" value="1"/>
</dbReference>
<dbReference type="InterPro" id="IPR020992">
    <property type="entry name" value="Tail_Prtase_C"/>
</dbReference>
<dbReference type="SMART" id="SM00245">
    <property type="entry name" value="TSPc"/>
    <property type="match status" value="1"/>
</dbReference>
<dbReference type="Proteomes" id="UP001595892">
    <property type="component" value="Unassembled WGS sequence"/>
</dbReference>
<evidence type="ECO:0000313" key="9">
    <source>
        <dbReference type="EMBL" id="MFC4727733.1"/>
    </source>
</evidence>
<accession>A0ABV9NKY5</accession>
<comment type="caution">
    <text evidence="9">The sequence shown here is derived from an EMBL/GenBank/DDBJ whole genome shotgun (WGS) entry which is preliminary data.</text>
</comment>
<dbReference type="SUPFAM" id="SSF50156">
    <property type="entry name" value="PDZ domain-like"/>
    <property type="match status" value="1"/>
</dbReference>
<dbReference type="InterPro" id="IPR004447">
    <property type="entry name" value="Peptidase_S41A"/>
</dbReference>